<accession>A0A937RSY4</accession>
<dbReference type="CDD" id="cd01949">
    <property type="entry name" value="GGDEF"/>
    <property type="match status" value="1"/>
</dbReference>
<keyword evidence="2" id="KW-0472">Membrane</keyword>
<sequence>MAATVAVAMLLLLSQTLLSGRARTISEMVAPCVTTSLALLLGAVSVVVSRGAERRWRLLMCLQLLGFFVGAVIWVTYRRLDLGEGRSPDLVDLAYLMGPVVTVLSLLCIPASPPGREAGPRAPPAAGSRLVRDAVVALDSLLIVGSMLLIAWVTILDTVTSSGAGGLRLLLAIAHPLSGTMVVVVLLLLITYRRIHNGRMLVLLAIGLLAATASQSTLVYLAVVGPLEVGRAAFAWLSLAIAPLALALATLVPGPPPGRPGRTRSSRPQGDTWWVHVYLPYLPLGVAAGLDLAIALREGGLRGVTLYLSFLLPVLVTLRQMVTLAQNSRLVARLRAFSQRLEHQAMHDSLTGLPNRALFGDRITEAVEDHRERGRPLVLLFCDLDEFKAVNDTLGHAAGDDLLRAVAGRLRAAVRAHDLTARLGGDEFAVLIEDAGEDPRHTGDGARRRVLEAMAPPFHVGGQRRHVHVSVGLAYADGRSPARSAEELLHRADQAMYAAKDRTRRARLDRSDGQRGSLRDHEMRRHG</sequence>
<dbReference type="AlphaFoldDB" id="A0A937RSY4"/>
<feature type="transmembrane region" description="Helical" evidence="2">
    <location>
        <begin position="93"/>
        <end position="113"/>
    </location>
</feature>
<name>A0A937RSY4_9ACTN</name>
<comment type="caution">
    <text evidence="4">The sequence shown here is derived from an EMBL/GenBank/DDBJ whole genome shotgun (WGS) entry which is preliminary data.</text>
</comment>
<dbReference type="Proteomes" id="UP000604475">
    <property type="component" value="Unassembled WGS sequence"/>
</dbReference>
<feature type="transmembrane region" description="Helical" evidence="2">
    <location>
        <begin position="28"/>
        <end position="49"/>
    </location>
</feature>
<keyword evidence="2" id="KW-0812">Transmembrane</keyword>
<dbReference type="InterPro" id="IPR052163">
    <property type="entry name" value="DGC-Regulatory_Protein"/>
</dbReference>
<reference evidence="4" key="1">
    <citation type="submission" date="2020-12" db="EMBL/GenBank/DDBJ databases">
        <title>Genomic characterization of non-nitrogen-fixing Frankia strains.</title>
        <authorList>
            <person name="Carlos-Shanley C."/>
            <person name="Guerra T."/>
            <person name="Hahn D."/>
        </authorList>
    </citation>
    <scope>NUCLEOTIDE SEQUENCE</scope>
    <source>
        <strain evidence="4">CN6</strain>
    </source>
</reference>
<feature type="transmembrane region" description="Helical" evidence="2">
    <location>
        <begin position="167"/>
        <end position="189"/>
    </location>
</feature>
<dbReference type="PANTHER" id="PTHR46663">
    <property type="entry name" value="DIGUANYLATE CYCLASE DGCT-RELATED"/>
    <property type="match status" value="1"/>
</dbReference>
<feature type="transmembrane region" description="Helical" evidence="2">
    <location>
        <begin position="134"/>
        <end position="155"/>
    </location>
</feature>
<dbReference type="InterPro" id="IPR029787">
    <property type="entry name" value="Nucleotide_cyclase"/>
</dbReference>
<dbReference type="InterPro" id="IPR043128">
    <property type="entry name" value="Rev_trsase/Diguanyl_cyclase"/>
</dbReference>
<feature type="region of interest" description="Disordered" evidence="1">
    <location>
        <begin position="499"/>
        <end position="527"/>
    </location>
</feature>
<feature type="transmembrane region" description="Helical" evidence="2">
    <location>
        <begin position="273"/>
        <end position="294"/>
    </location>
</feature>
<dbReference type="SMART" id="SM00267">
    <property type="entry name" value="GGDEF"/>
    <property type="match status" value="1"/>
</dbReference>
<dbReference type="SUPFAM" id="SSF55073">
    <property type="entry name" value="Nucleotide cyclase"/>
    <property type="match status" value="1"/>
</dbReference>
<evidence type="ECO:0000313" key="4">
    <source>
        <dbReference type="EMBL" id="MBL7632769.1"/>
    </source>
</evidence>
<dbReference type="PROSITE" id="PS50887">
    <property type="entry name" value="GGDEF"/>
    <property type="match status" value="1"/>
</dbReference>
<feature type="transmembrane region" description="Helical" evidence="2">
    <location>
        <begin position="56"/>
        <end position="77"/>
    </location>
</feature>
<dbReference type="RefSeq" id="WP_203004125.1">
    <property type="nucleotide sequence ID" value="NZ_JADWYU010000207.1"/>
</dbReference>
<feature type="compositionally biased region" description="Basic and acidic residues" evidence="1">
    <location>
        <begin position="506"/>
        <end position="527"/>
    </location>
</feature>
<protein>
    <submittedName>
        <fullName evidence="4">GGDEF domain-containing protein</fullName>
    </submittedName>
</protein>
<proteinExistence type="predicted"/>
<dbReference type="NCBIfam" id="TIGR00254">
    <property type="entry name" value="GGDEF"/>
    <property type="match status" value="1"/>
</dbReference>
<evidence type="ECO:0000313" key="5">
    <source>
        <dbReference type="Proteomes" id="UP000604475"/>
    </source>
</evidence>
<dbReference type="PANTHER" id="PTHR46663:SF2">
    <property type="entry name" value="GGDEF DOMAIN-CONTAINING PROTEIN"/>
    <property type="match status" value="1"/>
</dbReference>
<keyword evidence="2" id="KW-1133">Transmembrane helix</keyword>
<feature type="domain" description="GGDEF" evidence="3">
    <location>
        <begin position="375"/>
        <end position="513"/>
    </location>
</feature>
<evidence type="ECO:0000256" key="2">
    <source>
        <dbReference type="SAM" id="Phobius"/>
    </source>
</evidence>
<gene>
    <name evidence="4" type="ORF">I7412_37575</name>
</gene>
<feature type="transmembrane region" description="Helical" evidence="2">
    <location>
        <begin position="201"/>
        <end position="221"/>
    </location>
</feature>
<dbReference type="FunFam" id="3.30.70.270:FF:000001">
    <property type="entry name" value="Diguanylate cyclase domain protein"/>
    <property type="match status" value="1"/>
</dbReference>
<dbReference type="EMBL" id="JAEACQ010000349">
    <property type="protein sequence ID" value="MBL7632769.1"/>
    <property type="molecule type" value="Genomic_DNA"/>
</dbReference>
<keyword evidence="5" id="KW-1185">Reference proteome</keyword>
<dbReference type="InterPro" id="IPR000160">
    <property type="entry name" value="GGDEF_dom"/>
</dbReference>
<dbReference type="Pfam" id="PF00990">
    <property type="entry name" value="GGDEF"/>
    <property type="match status" value="1"/>
</dbReference>
<organism evidence="4 5">
    <name type="scientific">Frankia nepalensis</name>
    <dbReference type="NCBI Taxonomy" id="1836974"/>
    <lineage>
        <taxon>Bacteria</taxon>
        <taxon>Bacillati</taxon>
        <taxon>Actinomycetota</taxon>
        <taxon>Actinomycetes</taxon>
        <taxon>Frankiales</taxon>
        <taxon>Frankiaceae</taxon>
        <taxon>Frankia</taxon>
    </lineage>
</organism>
<evidence type="ECO:0000259" key="3">
    <source>
        <dbReference type="PROSITE" id="PS50887"/>
    </source>
</evidence>
<evidence type="ECO:0000256" key="1">
    <source>
        <dbReference type="SAM" id="MobiDB-lite"/>
    </source>
</evidence>
<feature type="transmembrane region" description="Helical" evidence="2">
    <location>
        <begin position="233"/>
        <end position="252"/>
    </location>
</feature>
<dbReference type="Gene3D" id="3.30.70.270">
    <property type="match status" value="1"/>
</dbReference>